<keyword evidence="3" id="KW-0969">Cilium</keyword>
<keyword evidence="4" id="KW-1185">Reference proteome</keyword>
<keyword evidence="3" id="KW-0282">Flagellum</keyword>
<name>A0A926KQH2_9BACL</name>
<proteinExistence type="predicted"/>
<dbReference type="RefSeq" id="WP_188174162.1">
    <property type="nucleotide sequence ID" value="NZ_JACVVD010000003.1"/>
</dbReference>
<dbReference type="InterPro" id="IPR052563">
    <property type="entry name" value="FliK"/>
</dbReference>
<dbReference type="InterPro" id="IPR021136">
    <property type="entry name" value="Flagellar_hook_control-like_C"/>
</dbReference>
<dbReference type="Proteomes" id="UP000650466">
    <property type="component" value="Unassembled WGS sequence"/>
</dbReference>
<evidence type="ECO:0000256" key="1">
    <source>
        <dbReference type="SAM" id="MobiDB-lite"/>
    </source>
</evidence>
<feature type="region of interest" description="Disordered" evidence="1">
    <location>
        <begin position="1"/>
        <end position="31"/>
    </location>
</feature>
<comment type="caution">
    <text evidence="3">The sequence shown here is derived from an EMBL/GenBank/DDBJ whole genome shotgun (WGS) entry which is preliminary data.</text>
</comment>
<sequence length="487" mass="52622">MDVQLPIGPSSSTQSPSGTASTSTVTGKAKATVETQDSFNQLLSGQLGQTSTDAADTSDEAASLAALLQMLQSLTMPMQSALQNEPLNTDESSETQTLPEMLLQVMNTNAGLAEQLLQDPRMKQWFEQAEQLLSSLSDSQSTPAFSLIRGSSLQPAHTMNLQAQNTLLTLASLTKQQPDNPILQYLNQDLQNAIEPLLPQLKAGSNASIAVKEQTAKVSQESAGSEEAGLSEVHPASLRTLHKRTYEPAAEQMQTSNSATVIQPTLSKLEMLAVKNAMNVPAIQSIMSTEVPIEPDQALPTEVSGISNPMTTLTDLQKAQLASTPLEKPVAQTMNASNFSEEMTEHVLKSMKITLADGISEAKISLFPKNLGHIDVKITMHEGQLVAQFAADTLAGKQMLESQLSQLRQSLQTQGLQVEKLEVTQSANMQSSMFQDQRQGQFSNQSQRQNKNRSVDYDADSSDFNQGIENVVQPRSGVYGNSFDVIA</sequence>
<dbReference type="Gene3D" id="3.30.750.140">
    <property type="match status" value="1"/>
</dbReference>
<reference evidence="3" key="1">
    <citation type="submission" date="2020-09" db="EMBL/GenBank/DDBJ databases">
        <title>Draft Genome Sequence of Paenibacillus sp. WST5.</title>
        <authorList>
            <person name="Bao Z."/>
        </authorList>
    </citation>
    <scope>NUCLEOTIDE SEQUENCE</scope>
    <source>
        <strain evidence="3">WST5</strain>
    </source>
</reference>
<dbReference type="AlphaFoldDB" id="A0A926KQH2"/>
<feature type="compositionally biased region" description="Polar residues" evidence="1">
    <location>
        <begin position="430"/>
        <end position="449"/>
    </location>
</feature>
<protein>
    <submittedName>
        <fullName evidence="3">Flagellar hook-length control protein FliK</fullName>
    </submittedName>
</protein>
<evidence type="ECO:0000313" key="4">
    <source>
        <dbReference type="Proteomes" id="UP000650466"/>
    </source>
</evidence>
<dbReference type="PANTHER" id="PTHR37533">
    <property type="entry name" value="FLAGELLAR HOOK-LENGTH CONTROL PROTEIN"/>
    <property type="match status" value="1"/>
</dbReference>
<evidence type="ECO:0000313" key="3">
    <source>
        <dbReference type="EMBL" id="MBD0380354.1"/>
    </source>
</evidence>
<gene>
    <name evidence="3" type="ORF">ICC18_09535</name>
</gene>
<dbReference type="EMBL" id="JACVVD010000003">
    <property type="protein sequence ID" value="MBD0380354.1"/>
    <property type="molecule type" value="Genomic_DNA"/>
</dbReference>
<evidence type="ECO:0000259" key="2">
    <source>
        <dbReference type="Pfam" id="PF02120"/>
    </source>
</evidence>
<feature type="compositionally biased region" description="Low complexity" evidence="1">
    <location>
        <begin position="10"/>
        <end position="24"/>
    </location>
</feature>
<feature type="domain" description="Flagellar hook-length control protein-like C-terminal" evidence="2">
    <location>
        <begin position="354"/>
        <end position="430"/>
    </location>
</feature>
<organism evidence="3 4">
    <name type="scientific">Paenibacillus sedimenti</name>
    <dbReference type="NCBI Taxonomy" id="2770274"/>
    <lineage>
        <taxon>Bacteria</taxon>
        <taxon>Bacillati</taxon>
        <taxon>Bacillota</taxon>
        <taxon>Bacilli</taxon>
        <taxon>Bacillales</taxon>
        <taxon>Paenibacillaceae</taxon>
        <taxon>Paenibacillus</taxon>
    </lineage>
</organism>
<keyword evidence="3" id="KW-0966">Cell projection</keyword>
<dbReference type="InterPro" id="IPR038610">
    <property type="entry name" value="FliK-like_C_sf"/>
</dbReference>
<dbReference type="CDD" id="cd17470">
    <property type="entry name" value="T3SS_Flik_C"/>
    <property type="match status" value="1"/>
</dbReference>
<accession>A0A926KQH2</accession>
<dbReference type="PANTHER" id="PTHR37533:SF2">
    <property type="entry name" value="FLAGELLAR HOOK-LENGTH CONTROL PROTEIN"/>
    <property type="match status" value="1"/>
</dbReference>
<dbReference type="Pfam" id="PF02120">
    <property type="entry name" value="Flg_hook"/>
    <property type="match status" value="1"/>
</dbReference>
<feature type="region of interest" description="Disordered" evidence="1">
    <location>
        <begin position="430"/>
        <end position="461"/>
    </location>
</feature>